<gene>
    <name evidence="8" type="ordered locus">Tmz1t_2971</name>
</gene>
<keyword evidence="4 6" id="KW-1133">Transmembrane helix</keyword>
<dbReference type="InterPro" id="IPR000731">
    <property type="entry name" value="SSD"/>
</dbReference>
<organism evidence="8 9">
    <name type="scientific">Thauera aminoaromatica</name>
    <dbReference type="NCBI Taxonomy" id="164330"/>
    <lineage>
        <taxon>Bacteria</taxon>
        <taxon>Pseudomonadati</taxon>
        <taxon>Pseudomonadota</taxon>
        <taxon>Betaproteobacteria</taxon>
        <taxon>Rhodocyclales</taxon>
        <taxon>Zoogloeaceae</taxon>
        <taxon>Thauera</taxon>
    </lineage>
</organism>
<feature type="domain" description="SSD" evidence="7">
    <location>
        <begin position="274"/>
        <end position="392"/>
    </location>
</feature>
<dbReference type="RefSeq" id="WP_012585765.1">
    <property type="nucleotide sequence ID" value="NC_011662.2"/>
</dbReference>
<sequence length="797" mass="87810">MLNPFSVSEVDTFLTRYLRLLEAVCFRFRGTILVALMLFTALMGYFALQLRMDAGFEKQMPIGHEYIQTFDKYREDVLGANRLNFVVKARSGDIWTQAGLERLYEVTQAVSFLPNVDRLGVQSLWTPNSFVNEITEEGFRADPLISGTIMPRDLTPEIIAGIQRAASQGGFIGTLVARDQTSAMIVAELHERDREGKALDYVAYNRILEELRAKFEDAQFEVQIIGFAKQIGDIADGASAVLEFCAIALLLTALAVYWYCHSVRFTLLPIACSLTSLVWQFGTLRLLGYGLDPLAVLVPFLVFAIGVSHGVQQINFIVRELSHGKSSDEAARASFTGLLIPGTLALVTAFVSFITLILIPIPMVRELAITASLGVGYKIVTNLVMLPLAASLFTFTKEYADKAVLKREQRSAWLRTLARVAEPRNAAIVILATLAVFAVAVWQSHDRVIGTVQPGAPELRAEARFNRDAVSIASSYDTGLDWLTVIFEAPPDACDDVAVGRYQDRFVAEIQYVPGVLSALSFSGQLRTYNEGYNEGNPKMSVVPGDPGNYAALATEIGRVRGFMNKDCSMTAVHLFLSDHKATTINRVIAAVKAFRERDREPGLTIRLASGNAGVQAAVNEEVHKSELPMMLYVYAAIMVLVALMYRDFRAVIACCLPLTVGTFIGYWFMKELEIGLTVATLPVMVLAVGIGVDYAYYIYNRLQLHLAGGENIVKALEHSILEVGTATIFTAITLAAGVATWMFSELKFQADMGKLLAFMFMVNMVMAMTALPAFAVWLERIFPRKGPVRAPGILAH</sequence>
<evidence type="ECO:0000256" key="5">
    <source>
        <dbReference type="ARBA" id="ARBA00023136"/>
    </source>
</evidence>
<feature type="transmembrane region" description="Helical" evidence="6">
    <location>
        <begin position="338"/>
        <end position="359"/>
    </location>
</feature>
<dbReference type="PANTHER" id="PTHR33406:SF10">
    <property type="entry name" value="SSD DOMAIN-CONTAINING PROTEIN"/>
    <property type="match status" value="1"/>
</dbReference>
<dbReference type="Gene3D" id="1.20.1640.10">
    <property type="entry name" value="Multidrug efflux transporter AcrB transmembrane domain"/>
    <property type="match status" value="2"/>
</dbReference>
<reference evidence="9" key="1">
    <citation type="submission" date="2009-05" db="EMBL/GenBank/DDBJ databases">
        <title>Complete sequence of chromosome of Thauera sp. MZ1T.</title>
        <authorList>
            <consortium name="US DOE Joint Genome Institute"/>
            <person name="Lucas S."/>
            <person name="Copeland A."/>
            <person name="Lapidus A."/>
            <person name="Glavina del Rio T."/>
            <person name="Dalin E."/>
            <person name="Tice H."/>
            <person name="Bruce D."/>
            <person name="Goodwin L."/>
            <person name="Pitluck S."/>
            <person name="Sims D."/>
            <person name="Brettin T."/>
            <person name="Detter J.C."/>
            <person name="Han C."/>
            <person name="Larimer F."/>
            <person name="Land M."/>
            <person name="Hauser L."/>
            <person name="Kyrpides N."/>
            <person name="Mikhailova N."/>
            <person name="Sayler G.S."/>
        </authorList>
    </citation>
    <scope>NUCLEOTIDE SEQUENCE [LARGE SCALE GENOMIC DNA]</scope>
    <source>
        <strain evidence="9">MZ1T</strain>
    </source>
</reference>
<dbReference type="STRING" id="85643.Tmz1t_2971"/>
<dbReference type="PROSITE" id="PS50156">
    <property type="entry name" value="SSD"/>
    <property type="match status" value="1"/>
</dbReference>
<keyword evidence="9" id="KW-1185">Reference proteome</keyword>
<keyword evidence="2" id="KW-1003">Cell membrane</keyword>
<protein>
    <submittedName>
        <fullName evidence="8">RND efflux transporter</fullName>
    </submittedName>
</protein>
<feature type="transmembrane region" description="Helical" evidence="6">
    <location>
        <begin position="756"/>
        <end position="779"/>
    </location>
</feature>
<comment type="subcellular location">
    <subcellularLocation>
        <location evidence="1">Cell membrane</location>
        <topology evidence="1">Multi-pass membrane protein</topology>
    </subcellularLocation>
</comment>
<dbReference type="KEGG" id="tmz:Tmz1t_2971"/>
<evidence type="ECO:0000256" key="6">
    <source>
        <dbReference type="SAM" id="Phobius"/>
    </source>
</evidence>
<dbReference type="InterPro" id="IPR004869">
    <property type="entry name" value="MMPL_dom"/>
</dbReference>
<name>C4KAZ4_THASP</name>
<feature type="transmembrane region" description="Helical" evidence="6">
    <location>
        <begin position="294"/>
        <end position="318"/>
    </location>
</feature>
<feature type="transmembrane region" description="Helical" evidence="6">
    <location>
        <begin position="651"/>
        <end position="669"/>
    </location>
</feature>
<dbReference type="GO" id="GO:0005886">
    <property type="term" value="C:plasma membrane"/>
    <property type="evidence" value="ECO:0007669"/>
    <property type="project" value="UniProtKB-SubCell"/>
</dbReference>
<reference evidence="8 9" key="2">
    <citation type="journal article" date="2012" name="Stand. Genomic Sci.">
        <title>Complete genome sequence of Thauera aminoaromatica strain MZ1T.</title>
        <authorList>
            <person name="Jiang K."/>
            <person name="Sanseverino J."/>
            <person name="Chauhan A."/>
            <person name="Lucas S."/>
            <person name="Copeland A."/>
            <person name="Lapidus A."/>
            <person name="Del Rio T.G."/>
            <person name="Dalin E."/>
            <person name="Tice H."/>
            <person name="Bruce D."/>
            <person name="Goodwin L."/>
            <person name="Pitluck S."/>
            <person name="Sims D."/>
            <person name="Brettin T."/>
            <person name="Detter J.C."/>
            <person name="Han C."/>
            <person name="Chang Y.J."/>
            <person name="Larimer F."/>
            <person name="Land M."/>
            <person name="Hauser L."/>
            <person name="Kyrpides N.C."/>
            <person name="Mikhailova N."/>
            <person name="Moser S."/>
            <person name="Jegier P."/>
            <person name="Close D."/>
            <person name="Debruyn J.M."/>
            <person name="Wang Y."/>
            <person name="Layton A.C."/>
            <person name="Allen M.S."/>
            <person name="Sayler G.S."/>
        </authorList>
    </citation>
    <scope>NUCLEOTIDE SEQUENCE [LARGE SCALE GENOMIC DNA]</scope>
    <source>
        <strain evidence="8 9">MZ1T</strain>
    </source>
</reference>
<keyword evidence="5 6" id="KW-0472">Membrane</keyword>
<keyword evidence="3 6" id="KW-0812">Transmembrane</keyword>
<feature type="transmembrane region" description="Helical" evidence="6">
    <location>
        <begin position="240"/>
        <end position="259"/>
    </location>
</feature>
<evidence type="ECO:0000313" key="8">
    <source>
        <dbReference type="EMBL" id="ACR01570.1"/>
    </source>
</evidence>
<feature type="transmembrane region" description="Helical" evidence="6">
    <location>
        <begin position="675"/>
        <end position="700"/>
    </location>
</feature>
<dbReference type="eggNOG" id="COG1033">
    <property type="taxonomic scope" value="Bacteria"/>
</dbReference>
<dbReference type="EMBL" id="CP001281">
    <property type="protein sequence ID" value="ACR01570.1"/>
    <property type="molecule type" value="Genomic_DNA"/>
</dbReference>
<feature type="transmembrane region" description="Helical" evidence="6">
    <location>
        <begin position="628"/>
        <end position="646"/>
    </location>
</feature>
<evidence type="ECO:0000313" key="9">
    <source>
        <dbReference type="Proteomes" id="UP000002186"/>
    </source>
</evidence>
<dbReference type="OrthoDB" id="9176717at2"/>
<dbReference type="Pfam" id="PF03176">
    <property type="entry name" value="MMPL"/>
    <property type="match status" value="2"/>
</dbReference>
<dbReference type="InterPro" id="IPR050545">
    <property type="entry name" value="Mycobact_MmpL"/>
</dbReference>
<evidence type="ECO:0000256" key="3">
    <source>
        <dbReference type="ARBA" id="ARBA00022692"/>
    </source>
</evidence>
<feature type="transmembrane region" description="Helical" evidence="6">
    <location>
        <begin position="425"/>
        <end position="442"/>
    </location>
</feature>
<feature type="transmembrane region" description="Helical" evidence="6">
    <location>
        <begin position="721"/>
        <end position="744"/>
    </location>
</feature>
<accession>C4KAZ4</accession>
<evidence type="ECO:0000256" key="2">
    <source>
        <dbReference type="ARBA" id="ARBA00022475"/>
    </source>
</evidence>
<dbReference type="PANTHER" id="PTHR33406">
    <property type="entry name" value="MEMBRANE PROTEIN MJ1562-RELATED"/>
    <property type="match status" value="1"/>
</dbReference>
<proteinExistence type="predicted"/>
<dbReference type="Proteomes" id="UP000002186">
    <property type="component" value="Chromosome"/>
</dbReference>
<dbReference type="SUPFAM" id="SSF82866">
    <property type="entry name" value="Multidrug efflux transporter AcrB transmembrane domain"/>
    <property type="match status" value="2"/>
</dbReference>
<dbReference type="HOGENOM" id="CLU_008861_4_0_4"/>
<feature type="transmembrane region" description="Helical" evidence="6">
    <location>
        <begin position="26"/>
        <end position="48"/>
    </location>
</feature>
<evidence type="ECO:0000256" key="1">
    <source>
        <dbReference type="ARBA" id="ARBA00004651"/>
    </source>
</evidence>
<dbReference type="AlphaFoldDB" id="C4KAZ4"/>
<evidence type="ECO:0000256" key="4">
    <source>
        <dbReference type="ARBA" id="ARBA00022989"/>
    </source>
</evidence>
<evidence type="ECO:0000259" key="7">
    <source>
        <dbReference type="PROSITE" id="PS50156"/>
    </source>
</evidence>